<dbReference type="Gene3D" id="2.40.160.10">
    <property type="entry name" value="Porin"/>
    <property type="match status" value="1"/>
</dbReference>
<evidence type="ECO:0000256" key="4">
    <source>
        <dbReference type="ARBA" id="ARBA00022452"/>
    </source>
</evidence>
<proteinExistence type="predicted"/>
<dbReference type="AlphaFoldDB" id="A0A1G5PSV5"/>
<keyword evidence="6" id="KW-0732">Signal</keyword>
<evidence type="ECO:0000256" key="9">
    <source>
        <dbReference type="ARBA" id="ARBA00023136"/>
    </source>
</evidence>
<keyword evidence="5" id="KW-0812">Transmembrane</keyword>
<keyword evidence="10" id="KW-0998">Cell outer membrane</keyword>
<keyword evidence="14" id="KW-1185">Reference proteome</keyword>
<dbReference type="GO" id="GO:0015288">
    <property type="term" value="F:porin activity"/>
    <property type="evidence" value="ECO:0007669"/>
    <property type="project" value="UniProtKB-KW"/>
</dbReference>
<name>A0A1G5PSV5_9GAMM</name>
<dbReference type="InterPro" id="IPR033900">
    <property type="entry name" value="Gram_neg_porin_domain"/>
</dbReference>
<dbReference type="EMBL" id="FMWD01000002">
    <property type="protein sequence ID" value="SCZ52685.1"/>
    <property type="molecule type" value="Genomic_DNA"/>
</dbReference>
<evidence type="ECO:0000256" key="8">
    <source>
        <dbReference type="ARBA" id="ARBA00023114"/>
    </source>
</evidence>
<evidence type="ECO:0000256" key="10">
    <source>
        <dbReference type="ARBA" id="ARBA00023237"/>
    </source>
</evidence>
<evidence type="ECO:0000256" key="7">
    <source>
        <dbReference type="ARBA" id="ARBA00023065"/>
    </source>
</evidence>
<keyword evidence="7" id="KW-0406">Ion transport</keyword>
<keyword evidence="9" id="KW-0472">Membrane</keyword>
<dbReference type="CDD" id="cd00342">
    <property type="entry name" value="gram_neg_porins"/>
    <property type="match status" value="1"/>
</dbReference>
<accession>A0A1G5PSV5</accession>
<dbReference type="Pfam" id="PF13609">
    <property type="entry name" value="Porin_4"/>
    <property type="match status" value="1"/>
</dbReference>
<evidence type="ECO:0000313" key="13">
    <source>
        <dbReference type="EMBL" id="SCZ52685.1"/>
    </source>
</evidence>
<evidence type="ECO:0000256" key="11">
    <source>
        <dbReference type="SAM" id="MobiDB-lite"/>
    </source>
</evidence>
<dbReference type="InterPro" id="IPR023614">
    <property type="entry name" value="Porin_dom_sf"/>
</dbReference>
<dbReference type="PRINTS" id="PR00182">
    <property type="entry name" value="ECOLNEIPORIN"/>
</dbReference>
<dbReference type="PANTHER" id="PTHR34501:SF9">
    <property type="entry name" value="MAJOR OUTER MEMBRANE PROTEIN P.IA"/>
    <property type="match status" value="1"/>
</dbReference>
<comment type="subcellular location">
    <subcellularLocation>
        <location evidence="1">Cell outer membrane</location>
        <topology evidence="1">Multi-pass membrane protein</topology>
    </subcellularLocation>
</comment>
<evidence type="ECO:0000313" key="14">
    <source>
        <dbReference type="Proteomes" id="UP000199648"/>
    </source>
</evidence>
<evidence type="ECO:0000256" key="6">
    <source>
        <dbReference type="ARBA" id="ARBA00022729"/>
    </source>
</evidence>
<dbReference type="InterPro" id="IPR050298">
    <property type="entry name" value="Gram-neg_bact_OMP"/>
</dbReference>
<dbReference type="GO" id="GO:0034220">
    <property type="term" value="P:monoatomic ion transmembrane transport"/>
    <property type="evidence" value="ECO:0007669"/>
    <property type="project" value="InterPro"/>
</dbReference>
<dbReference type="PRINTS" id="PR00184">
    <property type="entry name" value="NEISSPPORIN"/>
</dbReference>
<dbReference type="SUPFAM" id="SSF56935">
    <property type="entry name" value="Porins"/>
    <property type="match status" value="1"/>
</dbReference>
<dbReference type="PANTHER" id="PTHR34501">
    <property type="entry name" value="PROTEIN YDDL-RELATED"/>
    <property type="match status" value="1"/>
</dbReference>
<gene>
    <name evidence="13" type="ORF">SAMN03097708_00785</name>
</gene>
<dbReference type="OrthoDB" id="8173690at2"/>
<sequence length="361" mass="38582">MNRSKYLVGTVGSAIFLSLPAISQGIELAGEKLELYGKAHMSLDFSDPDASGEESQASVSNNSTRIGFKGKHDIDTGPTLLWQYEQGVDIADGGGEFASRNSFLGLKGTLGEVRVGHHDTPSKKLGSRWGMFSDTVGDRRAILGAYSGARGEYGNVLNDRADNALLYINQFDALELQAMYSASNPTESTSGGLDDNDFDLASASLTYNTEQLMIGAAAERWSLDPVNGAEEVDNLRLAASYTMNSFKAGAIYESTDSDDSVFERDAYGLNAAYRFTEATDLRLQYMVADDNEDQSASGASQLAVGLHNQLDKATQIYAAFSTTDNDANAVYQGIDGGHGDELETEPGGSPSSFSVGAVYTF</sequence>
<evidence type="ECO:0000256" key="3">
    <source>
        <dbReference type="ARBA" id="ARBA00022448"/>
    </source>
</evidence>
<evidence type="ECO:0000256" key="5">
    <source>
        <dbReference type="ARBA" id="ARBA00022692"/>
    </source>
</evidence>
<evidence type="ECO:0000259" key="12">
    <source>
        <dbReference type="Pfam" id="PF13609"/>
    </source>
</evidence>
<keyword evidence="4" id="KW-1134">Transmembrane beta strand</keyword>
<organism evidence="13 14">
    <name type="scientific">Thiohalomonas denitrificans</name>
    <dbReference type="NCBI Taxonomy" id="415747"/>
    <lineage>
        <taxon>Bacteria</taxon>
        <taxon>Pseudomonadati</taxon>
        <taxon>Pseudomonadota</taxon>
        <taxon>Gammaproteobacteria</taxon>
        <taxon>Thiohalomonadales</taxon>
        <taxon>Thiohalomonadaceae</taxon>
        <taxon>Thiohalomonas</taxon>
    </lineage>
</organism>
<keyword evidence="8" id="KW-0626">Porin</keyword>
<keyword evidence="3" id="KW-0813">Transport</keyword>
<dbReference type="Proteomes" id="UP000199648">
    <property type="component" value="Unassembled WGS sequence"/>
</dbReference>
<evidence type="ECO:0000256" key="1">
    <source>
        <dbReference type="ARBA" id="ARBA00004571"/>
    </source>
</evidence>
<comment type="subunit">
    <text evidence="2">Homotrimer.</text>
</comment>
<dbReference type="RefSeq" id="WP_092992820.1">
    <property type="nucleotide sequence ID" value="NZ_FMWD01000002.1"/>
</dbReference>
<evidence type="ECO:0000256" key="2">
    <source>
        <dbReference type="ARBA" id="ARBA00011233"/>
    </source>
</evidence>
<protein>
    <submittedName>
        <fullName evidence="13">Outer membrane protein (Porin)</fullName>
    </submittedName>
</protein>
<dbReference type="InterPro" id="IPR001702">
    <property type="entry name" value="Porin_Gram-ve"/>
</dbReference>
<dbReference type="STRING" id="415747.SAMN03097708_00785"/>
<reference evidence="13 14" key="1">
    <citation type="submission" date="2016-10" db="EMBL/GenBank/DDBJ databases">
        <authorList>
            <person name="de Groot N.N."/>
        </authorList>
    </citation>
    <scope>NUCLEOTIDE SEQUENCE [LARGE SCALE GENOMIC DNA]</scope>
    <source>
        <strain evidence="13 14">HLD2</strain>
    </source>
</reference>
<dbReference type="InterPro" id="IPR002299">
    <property type="entry name" value="Porin_Neis"/>
</dbReference>
<dbReference type="GO" id="GO:0046930">
    <property type="term" value="C:pore complex"/>
    <property type="evidence" value="ECO:0007669"/>
    <property type="project" value="UniProtKB-KW"/>
</dbReference>
<feature type="domain" description="Porin" evidence="12">
    <location>
        <begin position="16"/>
        <end position="327"/>
    </location>
</feature>
<feature type="region of interest" description="Disordered" evidence="11">
    <location>
        <begin position="332"/>
        <end position="361"/>
    </location>
</feature>
<dbReference type="GO" id="GO:0009279">
    <property type="term" value="C:cell outer membrane"/>
    <property type="evidence" value="ECO:0007669"/>
    <property type="project" value="UniProtKB-SubCell"/>
</dbReference>